<evidence type="ECO:0000313" key="2">
    <source>
        <dbReference type="Proteomes" id="UP000288216"/>
    </source>
</evidence>
<sequence length="92" mass="10052">MVLKALGCLPRVFACVVRGWLPGWRGEWLRGGAPGGSARTDVLVPVQRRHLHVLVREQARAGDHVLFSNAESCSNICIECGEAGSSWRVGRE</sequence>
<organism evidence="1 2">
    <name type="scientific">Scyliorhinus torazame</name>
    <name type="common">Cloudy catshark</name>
    <name type="synonym">Catulus torazame</name>
    <dbReference type="NCBI Taxonomy" id="75743"/>
    <lineage>
        <taxon>Eukaryota</taxon>
        <taxon>Metazoa</taxon>
        <taxon>Chordata</taxon>
        <taxon>Craniata</taxon>
        <taxon>Vertebrata</taxon>
        <taxon>Chondrichthyes</taxon>
        <taxon>Elasmobranchii</taxon>
        <taxon>Galeomorphii</taxon>
        <taxon>Galeoidea</taxon>
        <taxon>Carcharhiniformes</taxon>
        <taxon>Scyliorhinidae</taxon>
        <taxon>Scyliorhinus</taxon>
    </lineage>
</organism>
<gene>
    <name evidence="1" type="ORF">scyTo_0017191</name>
</gene>
<name>A0A401Q532_SCYTO</name>
<accession>A0A401Q532</accession>
<protein>
    <submittedName>
        <fullName evidence="1">Uncharacterized protein</fullName>
    </submittedName>
</protein>
<evidence type="ECO:0000313" key="1">
    <source>
        <dbReference type="EMBL" id="GCB80475.1"/>
    </source>
</evidence>
<proteinExistence type="predicted"/>
<comment type="caution">
    <text evidence="1">The sequence shown here is derived from an EMBL/GenBank/DDBJ whole genome shotgun (WGS) entry which is preliminary data.</text>
</comment>
<dbReference type="AlphaFoldDB" id="A0A401Q532"/>
<reference evidence="1 2" key="1">
    <citation type="journal article" date="2018" name="Nat. Ecol. Evol.">
        <title>Shark genomes provide insights into elasmobranch evolution and the origin of vertebrates.</title>
        <authorList>
            <person name="Hara Y"/>
            <person name="Yamaguchi K"/>
            <person name="Onimaru K"/>
            <person name="Kadota M"/>
            <person name="Koyanagi M"/>
            <person name="Keeley SD"/>
            <person name="Tatsumi K"/>
            <person name="Tanaka K"/>
            <person name="Motone F"/>
            <person name="Kageyama Y"/>
            <person name="Nozu R"/>
            <person name="Adachi N"/>
            <person name="Nishimura O"/>
            <person name="Nakagawa R"/>
            <person name="Tanegashima C"/>
            <person name="Kiyatake I"/>
            <person name="Matsumoto R"/>
            <person name="Murakumo K"/>
            <person name="Nishida K"/>
            <person name="Terakita A"/>
            <person name="Kuratani S"/>
            <person name="Sato K"/>
            <person name="Hyodo S Kuraku.S."/>
        </authorList>
    </citation>
    <scope>NUCLEOTIDE SEQUENCE [LARGE SCALE GENOMIC DNA]</scope>
</reference>
<keyword evidence="2" id="KW-1185">Reference proteome</keyword>
<dbReference type="Proteomes" id="UP000288216">
    <property type="component" value="Unassembled WGS sequence"/>
</dbReference>
<dbReference type="EMBL" id="BFAA01010969">
    <property type="protein sequence ID" value="GCB80475.1"/>
    <property type="molecule type" value="Genomic_DNA"/>
</dbReference>